<organism evidence="2 3">
    <name type="scientific">Prunus armeniaca</name>
    <name type="common">Apricot</name>
    <name type="synonym">Armeniaca vulgaris</name>
    <dbReference type="NCBI Taxonomy" id="36596"/>
    <lineage>
        <taxon>Eukaryota</taxon>
        <taxon>Viridiplantae</taxon>
        <taxon>Streptophyta</taxon>
        <taxon>Embryophyta</taxon>
        <taxon>Tracheophyta</taxon>
        <taxon>Spermatophyta</taxon>
        <taxon>Magnoliopsida</taxon>
        <taxon>eudicotyledons</taxon>
        <taxon>Gunneridae</taxon>
        <taxon>Pentapetalae</taxon>
        <taxon>rosids</taxon>
        <taxon>fabids</taxon>
        <taxon>Rosales</taxon>
        <taxon>Rosaceae</taxon>
        <taxon>Amygdaloideae</taxon>
        <taxon>Amygdaleae</taxon>
        <taxon>Prunus</taxon>
    </lineage>
</organism>
<accession>A0A6J5XIT9</accession>
<gene>
    <name evidence="2" type="ORF">ORAREDHAP_LOCUS34775</name>
</gene>
<reference evidence="3" key="1">
    <citation type="journal article" date="2020" name="Genome Biol.">
        <title>Gamete binning: chromosome-level and haplotype-resolved genome assembly enabled by high-throughput single-cell sequencing of gamete genomes.</title>
        <authorList>
            <person name="Campoy J.A."/>
            <person name="Sun H."/>
            <person name="Goel M."/>
            <person name="Jiao W.-B."/>
            <person name="Folz-Donahue K."/>
            <person name="Wang N."/>
            <person name="Rubio M."/>
            <person name="Liu C."/>
            <person name="Kukat C."/>
            <person name="Ruiz D."/>
            <person name="Huettel B."/>
            <person name="Schneeberger K."/>
        </authorList>
    </citation>
    <scope>NUCLEOTIDE SEQUENCE [LARGE SCALE GENOMIC DNA]</scope>
    <source>
        <strain evidence="3">cv. Rojo Pasion</strain>
    </source>
</reference>
<feature type="signal peptide" evidence="1">
    <location>
        <begin position="1"/>
        <end position="18"/>
    </location>
</feature>
<dbReference type="AlphaFoldDB" id="A0A6J5XIT9"/>
<feature type="chain" id="PRO_5026941620" description="DUF4283 domain-containing protein" evidence="1">
    <location>
        <begin position="19"/>
        <end position="144"/>
    </location>
</feature>
<protein>
    <recommendedName>
        <fullName evidence="4">DUF4283 domain-containing protein</fullName>
    </recommendedName>
</protein>
<evidence type="ECO:0008006" key="4">
    <source>
        <dbReference type="Google" id="ProtNLM"/>
    </source>
</evidence>
<name>A0A6J5XIT9_PRUAR</name>
<evidence type="ECO:0000313" key="2">
    <source>
        <dbReference type="EMBL" id="CAB4312377.1"/>
    </source>
</evidence>
<evidence type="ECO:0000256" key="1">
    <source>
        <dbReference type="SAM" id="SignalP"/>
    </source>
</evidence>
<proteinExistence type="predicted"/>
<dbReference type="Proteomes" id="UP000507245">
    <property type="component" value="Unassembled WGS sequence"/>
</dbReference>
<evidence type="ECO:0000313" key="3">
    <source>
        <dbReference type="Proteomes" id="UP000507245"/>
    </source>
</evidence>
<keyword evidence="3" id="KW-1185">Reference proteome</keyword>
<sequence length="144" mass="15853">MSRLHSAGTNAWVALVRACNTVGAGLCLMEDMVTDFASRFALTEEEQKEVVVERGSVHKLRTTNFLLIGKLLTRKAVNPEAFMRTMTALWRPKVRVQIGRAGGKLVPFLILDKGGQTADIGWRSMDFQPLPSGFSGGRWSGSPF</sequence>
<keyword evidence="1" id="KW-0732">Signal</keyword>
<dbReference type="EMBL" id="CAEKKB010000006">
    <property type="protein sequence ID" value="CAB4312377.1"/>
    <property type="molecule type" value="Genomic_DNA"/>
</dbReference>